<dbReference type="Proteomes" id="UP000828390">
    <property type="component" value="Unassembled WGS sequence"/>
</dbReference>
<keyword evidence="2" id="KW-1185">Reference proteome</keyword>
<dbReference type="AlphaFoldDB" id="A0A9D4G3B5"/>
<name>A0A9D4G3B5_DREPO</name>
<organism evidence="1 2">
    <name type="scientific">Dreissena polymorpha</name>
    <name type="common">Zebra mussel</name>
    <name type="synonym">Mytilus polymorpha</name>
    <dbReference type="NCBI Taxonomy" id="45954"/>
    <lineage>
        <taxon>Eukaryota</taxon>
        <taxon>Metazoa</taxon>
        <taxon>Spiralia</taxon>
        <taxon>Lophotrochozoa</taxon>
        <taxon>Mollusca</taxon>
        <taxon>Bivalvia</taxon>
        <taxon>Autobranchia</taxon>
        <taxon>Heteroconchia</taxon>
        <taxon>Euheterodonta</taxon>
        <taxon>Imparidentia</taxon>
        <taxon>Neoheterodontei</taxon>
        <taxon>Myida</taxon>
        <taxon>Dreissenoidea</taxon>
        <taxon>Dreissenidae</taxon>
        <taxon>Dreissena</taxon>
    </lineage>
</organism>
<reference evidence="1" key="2">
    <citation type="submission" date="2020-11" db="EMBL/GenBank/DDBJ databases">
        <authorList>
            <person name="McCartney M.A."/>
            <person name="Auch B."/>
            <person name="Kono T."/>
            <person name="Mallez S."/>
            <person name="Becker A."/>
            <person name="Gohl D.M."/>
            <person name="Silverstein K.A.T."/>
            <person name="Koren S."/>
            <person name="Bechman K.B."/>
            <person name="Herman A."/>
            <person name="Abrahante J.E."/>
            <person name="Garbe J."/>
        </authorList>
    </citation>
    <scope>NUCLEOTIDE SEQUENCE</scope>
    <source>
        <strain evidence="1">Duluth1</strain>
        <tissue evidence="1">Whole animal</tissue>
    </source>
</reference>
<accession>A0A9D4G3B5</accession>
<dbReference type="EMBL" id="JAIWYP010000006">
    <property type="protein sequence ID" value="KAH3809768.1"/>
    <property type="molecule type" value="Genomic_DNA"/>
</dbReference>
<evidence type="ECO:0000313" key="1">
    <source>
        <dbReference type="EMBL" id="KAH3809768.1"/>
    </source>
</evidence>
<proteinExistence type="predicted"/>
<protein>
    <submittedName>
        <fullName evidence="1">Uncharacterized protein</fullName>
    </submittedName>
</protein>
<gene>
    <name evidence="1" type="ORF">DPMN_138147</name>
</gene>
<evidence type="ECO:0000313" key="2">
    <source>
        <dbReference type="Proteomes" id="UP000828390"/>
    </source>
</evidence>
<sequence>MPRIIKLHRYIDHDSQITPIDFQVTRSKDGLSAKKRIHTMSATTTNSPYEGMHSAHLNILLCTYPDQDKKI</sequence>
<comment type="caution">
    <text evidence="1">The sequence shown here is derived from an EMBL/GenBank/DDBJ whole genome shotgun (WGS) entry which is preliminary data.</text>
</comment>
<reference evidence="1" key="1">
    <citation type="journal article" date="2019" name="bioRxiv">
        <title>The Genome of the Zebra Mussel, Dreissena polymorpha: A Resource for Invasive Species Research.</title>
        <authorList>
            <person name="McCartney M.A."/>
            <person name="Auch B."/>
            <person name="Kono T."/>
            <person name="Mallez S."/>
            <person name="Zhang Y."/>
            <person name="Obille A."/>
            <person name="Becker A."/>
            <person name="Abrahante J.E."/>
            <person name="Garbe J."/>
            <person name="Badalamenti J.P."/>
            <person name="Herman A."/>
            <person name="Mangelson H."/>
            <person name="Liachko I."/>
            <person name="Sullivan S."/>
            <person name="Sone E.D."/>
            <person name="Koren S."/>
            <person name="Silverstein K.A.T."/>
            <person name="Beckman K.B."/>
            <person name="Gohl D.M."/>
        </authorList>
    </citation>
    <scope>NUCLEOTIDE SEQUENCE</scope>
    <source>
        <strain evidence="1">Duluth1</strain>
        <tissue evidence="1">Whole animal</tissue>
    </source>
</reference>